<evidence type="ECO:0000313" key="4">
    <source>
        <dbReference type="Proteomes" id="UP000179005"/>
    </source>
</evidence>
<evidence type="ECO:0000256" key="1">
    <source>
        <dbReference type="SAM" id="Phobius"/>
    </source>
</evidence>
<evidence type="ECO:0000313" key="3">
    <source>
        <dbReference type="EMBL" id="OGC54559.1"/>
    </source>
</evidence>
<protein>
    <recommendedName>
        <fullName evidence="2">LiaI-LiaF-like transmembrane region domain-containing protein</fullName>
    </recommendedName>
</protein>
<dbReference type="Proteomes" id="UP000179005">
    <property type="component" value="Unassembled WGS sequence"/>
</dbReference>
<dbReference type="EMBL" id="MEVC01000020">
    <property type="protein sequence ID" value="OGC54559.1"/>
    <property type="molecule type" value="Genomic_DNA"/>
</dbReference>
<gene>
    <name evidence="3" type="ORF">A2797_01555</name>
</gene>
<keyword evidence="1" id="KW-0472">Membrane</keyword>
<feature type="domain" description="LiaI-LiaF-like transmembrane region" evidence="2">
    <location>
        <begin position="2"/>
        <end position="44"/>
    </location>
</feature>
<keyword evidence="1" id="KW-0812">Transmembrane</keyword>
<dbReference type="AlphaFoldDB" id="A0A1F4VBR4"/>
<dbReference type="Pfam" id="PF18917">
    <property type="entry name" value="LiaI-LiaF-like_TM1"/>
    <property type="match status" value="1"/>
</dbReference>
<proteinExistence type="predicted"/>
<evidence type="ECO:0000259" key="2">
    <source>
        <dbReference type="Pfam" id="PF18917"/>
    </source>
</evidence>
<accession>A0A1F4VBR4</accession>
<keyword evidence="1" id="KW-1133">Transmembrane helix</keyword>
<reference evidence="3 4" key="1">
    <citation type="journal article" date="2016" name="Nat. Commun.">
        <title>Thousands of microbial genomes shed light on interconnected biogeochemical processes in an aquifer system.</title>
        <authorList>
            <person name="Anantharaman K."/>
            <person name="Brown C.T."/>
            <person name="Hug L.A."/>
            <person name="Sharon I."/>
            <person name="Castelle C.J."/>
            <person name="Probst A.J."/>
            <person name="Thomas B.C."/>
            <person name="Singh A."/>
            <person name="Wilkins M.J."/>
            <person name="Karaoz U."/>
            <person name="Brodie E.L."/>
            <person name="Williams K.H."/>
            <person name="Hubbard S.S."/>
            <person name="Banfield J.F."/>
        </authorList>
    </citation>
    <scope>NUCLEOTIDE SEQUENCE [LARGE SCALE GENOMIC DNA]</scope>
</reference>
<dbReference type="InterPro" id="IPR043726">
    <property type="entry name" value="LiaI-LiaF-like_TM1"/>
</dbReference>
<sequence>MIFLGKLLIIFGVLLLLQNLGIIPKGVWEFFWPLVLILVGINLVWPGRWNHFWKDVNGKKIKIE</sequence>
<comment type="caution">
    <text evidence="3">The sequence shown here is derived from an EMBL/GenBank/DDBJ whole genome shotgun (WGS) entry which is preliminary data.</text>
</comment>
<name>A0A1F4VBR4_UNCKA</name>
<organism evidence="3 4">
    <name type="scientific">candidate division WWE3 bacterium RIFCSPHIGHO2_01_FULL_48_15</name>
    <dbReference type="NCBI Taxonomy" id="1802619"/>
    <lineage>
        <taxon>Bacteria</taxon>
        <taxon>Katanobacteria</taxon>
    </lineage>
</organism>
<feature type="transmembrane region" description="Helical" evidence="1">
    <location>
        <begin position="31"/>
        <end position="49"/>
    </location>
</feature>